<dbReference type="Pfam" id="PF00486">
    <property type="entry name" value="Trans_reg_C"/>
    <property type="match status" value="1"/>
</dbReference>
<keyword evidence="6" id="KW-0804">Transcription</keyword>
<dbReference type="Gene3D" id="6.10.250.690">
    <property type="match status" value="1"/>
</dbReference>
<dbReference type="InterPro" id="IPR039420">
    <property type="entry name" value="WalR-like"/>
</dbReference>
<feature type="domain" description="Response regulatory" evidence="10">
    <location>
        <begin position="2"/>
        <end position="115"/>
    </location>
</feature>
<dbReference type="CDD" id="cd17574">
    <property type="entry name" value="REC_OmpR"/>
    <property type="match status" value="1"/>
</dbReference>
<protein>
    <recommendedName>
        <fullName evidence="1">Stage 0 sporulation protein A homolog</fullName>
    </recommendedName>
</protein>
<evidence type="ECO:0000256" key="8">
    <source>
        <dbReference type="PROSITE-ProRule" id="PRU00169"/>
    </source>
</evidence>
<reference evidence="15" key="2">
    <citation type="journal article" date="2018" name="Genome Biol.">
        <title>SKESA: strategic k-mer extension for scrupulous assemblies.</title>
        <authorList>
            <person name="Souvorov A."/>
            <person name="Agarwala R."/>
            <person name="Lipman D.J."/>
        </authorList>
    </citation>
    <scope>NUCLEOTIDE SEQUENCE</scope>
    <source>
        <strain evidence="15">HN1000</strain>
    </source>
</reference>
<dbReference type="SUPFAM" id="SSF52172">
    <property type="entry name" value="CheY-like"/>
    <property type="match status" value="1"/>
</dbReference>
<dbReference type="InterPro" id="IPR001789">
    <property type="entry name" value="Sig_transdc_resp-reg_receiver"/>
</dbReference>
<evidence type="ECO:0000313" key="19">
    <source>
        <dbReference type="Proteomes" id="UP000411588"/>
    </source>
</evidence>
<organism evidence="14">
    <name type="scientific">Clostridioides difficile</name>
    <name type="common">Peptoclostridium difficile</name>
    <dbReference type="NCBI Taxonomy" id="1496"/>
    <lineage>
        <taxon>Bacteria</taxon>
        <taxon>Bacillati</taxon>
        <taxon>Bacillota</taxon>
        <taxon>Clostridia</taxon>
        <taxon>Peptostreptococcales</taxon>
        <taxon>Peptostreptococcaceae</taxon>
        <taxon>Clostridioides</taxon>
    </lineage>
</organism>
<dbReference type="InterPro" id="IPR011006">
    <property type="entry name" value="CheY-like_superfamily"/>
</dbReference>
<sequence length="223" mass="25794">MNLLIIEDDINLNEGLFYAFENDGFNVFKAYTKQEGLNIFNSKNIDFIILDCNLPDGDGFDVCQIIREKSDIPIIMLTARDSEIDEVKGLEIGLDDYITKPFSLSVLKARVKVAIRKKSNNKVIYSNGIKLDQKLLKVYKNKECLELSSVEYKLLSYLIENKGQILLKEQILHHIWDSEENYVDDNIVSVNIRRLRVKVEDDPSNPKYIKTAYGMGYLWNEVE</sequence>
<dbReference type="Pfam" id="PF00072">
    <property type="entry name" value="Response_reg"/>
    <property type="match status" value="1"/>
</dbReference>
<accession>A0A031WDS5</accession>
<dbReference type="EMBL" id="LK932401">
    <property type="protein sequence ID" value="CDS87228.1"/>
    <property type="molecule type" value="Genomic_DNA"/>
</dbReference>
<dbReference type="InterPro" id="IPR036388">
    <property type="entry name" value="WH-like_DNA-bd_sf"/>
</dbReference>
<dbReference type="Gene3D" id="3.40.50.2300">
    <property type="match status" value="1"/>
</dbReference>
<dbReference type="EMBL" id="CAADAN010000003">
    <property type="protein sequence ID" value="VFD30621.1"/>
    <property type="molecule type" value="Genomic_DNA"/>
</dbReference>
<evidence type="ECO:0000256" key="4">
    <source>
        <dbReference type="ARBA" id="ARBA00023015"/>
    </source>
</evidence>
<evidence type="ECO:0000256" key="1">
    <source>
        <dbReference type="ARBA" id="ARBA00018672"/>
    </source>
</evidence>
<feature type="modified residue" description="4-aspartylphosphate" evidence="8">
    <location>
        <position position="51"/>
    </location>
</feature>
<dbReference type="GO" id="GO:0000156">
    <property type="term" value="F:phosphorelay response regulator activity"/>
    <property type="evidence" value="ECO:0007669"/>
    <property type="project" value="TreeGrafter"/>
</dbReference>
<dbReference type="SMART" id="SM00448">
    <property type="entry name" value="REC"/>
    <property type="match status" value="1"/>
</dbReference>
<dbReference type="SMART" id="SM00862">
    <property type="entry name" value="Trans_reg_C"/>
    <property type="match status" value="1"/>
</dbReference>
<keyword evidence="4" id="KW-0805">Transcription regulation</keyword>
<dbReference type="EMBL" id="LK932517">
    <property type="protein sequence ID" value="CDS87914.1"/>
    <property type="molecule type" value="Genomic_DNA"/>
</dbReference>
<evidence type="ECO:0000256" key="5">
    <source>
        <dbReference type="ARBA" id="ARBA00023125"/>
    </source>
</evidence>
<dbReference type="Proteomes" id="UP000189137">
    <property type="component" value="Unassembled WGS sequence"/>
</dbReference>
<reference evidence="15" key="4">
    <citation type="submission" date="2021-06" db="EMBL/GenBank/DDBJ databases">
        <authorList>
            <consortium name="NCBI Pathogen Detection Project"/>
        </authorList>
    </citation>
    <scope>NUCLEOTIDE SEQUENCE</scope>
    <source>
        <strain evidence="15">HN1000</strain>
    </source>
</reference>
<dbReference type="AlphaFoldDB" id="A0A031WDS5"/>
<feature type="domain" description="OmpR/PhoB-type" evidence="11">
    <location>
        <begin position="121"/>
        <end position="221"/>
    </location>
</feature>
<dbReference type="RefSeq" id="WP_009897090.1">
    <property type="nucleotide sequence ID" value="NZ_AP031492.1"/>
</dbReference>
<dbReference type="PANTHER" id="PTHR48111:SF40">
    <property type="entry name" value="PHOSPHATE REGULON TRANSCRIPTIONAL REGULATORY PROTEIN PHOB"/>
    <property type="match status" value="1"/>
</dbReference>
<evidence type="ECO:0000313" key="17">
    <source>
        <dbReference type="EMBL" id="VFD30621.1"/>
    </source>
</evidence>
<dbReference type="GeneID" id="66354343"/>
<dbReference type="EMBL" id="LK932972">
    <property type="protein sequence ID" value="CDT09789.1"/>
    <property type="molecule type" value="Genomic_DNA"/>
</dbReference>
<dbReference type="Proteomes" id="UP000411588">
    <property type="component" value="Unassembled WGS sequence"/>
</dbReference>
<dbReference type="Gene3D" id="1.10.10.10">
    <property type="entry name" value="Winged helix-like DNA-binding domain superfamily/Winged helix DNA-binding domain"/>
    <property type="match status" value="1"/>
</dbReference>
<keyword evidence="2 8" id="KW-0597">Phosphoprotein</keyword>
<evidence type="ECO:0000256" key="7">
    <source>
        <dbReference type="ARBA" id="ARBA00024867"/>
    </source>
</evidence>
<evidence type="ECO:0000256" key="2">
    <source>
        <dbReference type="ARBA" id="ARBA00022553"/>
    </source>
</evidence>
<evidence type="ECO:0000313" key="13">
    <source>
        <dbReference type="EMBL" id="CDS87914.1"/>
    </source>
</evidence>
<gene>
    <name evidence="17" type="primary">regX3_3</name>
    <name evidence="16" type="synonym">regX3_2</name>
    <name evidence="12" type="synonym">ycbL</name>
    <name evidence="14" type="ORF">BN1095_310035</name>
    <name evidence="13" type="ORF">BN1096_630098</name>
    <name evidence="12" type="ORF">BN1097_620094</name>
    <name evidence="15" type="ORF">KRM00_001376</name>
    <name evidence="17" type="ORF">SAMEA1402399_01162</name>
    <name evidence="16" type="ORF">SAMEA3375112_00828</name>
</gene>
<evidence type="ECO:0000256" key="3">
    <source>
        <dbReference type="ARBA" id="ARBA00023012"/>
    </source>
</evidence>
<proteinExistence type="predicted"/>
<keyword evidence="5 9" id="KW-0238">DNA-binding</keyword>
<dbReference type="EMBL" id="DAEPXK010000010">
    <property type="protein sequence ID" value="HBH1541900.1"/>
    <property type="molecule type" value="Genomic_DNA"/>
</dbReference>
<comment type="function">
    <text evidence="7">May play the central regulatory role in sporulation. It may be an element of the effector pathway responsible for the activation of sporulation genes in response to nutritional stress. Spo0A may act in concert with spo0H (a sigma factor) to control the expression of some genes that are critical to the sporulation process.</text>
</comment>
<evidence type="ECO:0000259" key="10">
    <source>
        <dbReference type="PROSITE" id="PS50110"/>
    </source>
</evidence>
<evidence type="ECO:0000313" key="14">
    <source>
        <dbReference type="EMBL" id="CDT09789.1"/>
    </source>
</evidence>
<dbReference type="Proteomes" id="UP000878956">
    <property type="component" value="Unassembled WGS sequence"/>
</dbReference>
<dbReference type="PROSITE" id="PS51755">
    <property type="entry name" value="OMPR_PHOB"/>
    <property type="match status" value="1"/>
</dbReference>
<dbReference type="CDD" id="cd00383">
    <property type="entry name" value="trans_reg_C"/>
    <property type="match status" value="1"/>
</dbReference>
<evidence type="ECO:0000259" key="11">
    <source>
        <dbReference type="PROSITE" id="PS51755"/>
    </source>
</evidence>
<dbReference type="GO" id="GO:0005829">
    <property type="term" value="C:cytosol"/>
    <property type="evidence" value="ECO:0007669"/>
    <property type="project" value="TreeGrafter"/>
</dbReference>
<dbReference type="PATRIC" id="fig|1496.1373.peg.1410"/>
<reference evidence="17 19" key="3">
    <citation type="submission" date="2019-02" db="EMBL/GenBank/DDBJ databases">
        <authorList>
            <consortium name="Pathogen Informatics"/>
        </authorList>
    </citation>
    <scope>NUCLEOTIDE SEQUENCE [LARGE SCALE GENOMIC DNA]</scope>
    <source>
        <strain evidence="19">clo34</strain>
        <strain evidence="17">Clo34</strain>
        <strain evidence="16 18">VRECD0157</strain>
    </source>
</reference>
<keyword evidence="3" id="KW-0902">Two-component regulatory system</keyword>
<dbReference type="GO" id="GO:0032993">
    <property type="term" value="C:protein-DNA complex"/>
    <property type="evidence" value="ECO:0007669"/>
    <property type="project" value="TreeGrafter"/>
</dbReference>
<evidence type="ECO:0000313" key="16">
    <source>
        <dbReference type="EMBL" id="SJR95480.1"/>
    </source>
</evidence>
<dbReference type="PANTHER" id="PTHR48111">
    <property type="entry name" value="REGULATOR OF RPOS"/>
    <property type="match status" value="1"/>
</dbReference>
<dbReference type="PROSITE" id="PS50110">
    <property type="entry name" value="RESPONSE_REGULATORY"/>
    <property type="match status" value="1"/>
</dbReference>
<dbReference type="InterPro" id="IPR016032">
    <property type="entry name" value="Sig_transdc_resp-reg_C-effctor"/>
</dbReference>
<feature type="DNA-binding region" description="OmpR/PhoB-type" evidence="9">
    <location>
        <begin position="121"/>
        <end position="221"/>
    </location>
</feature>
<dbReference type="KEGG" id="pdf:CD630DERM_19570"/>
<reference evidence="14" key="1">
    <citation type="submission" date="2014-07" db="EMBL/GenBank/DDBJ databases">
        <authorList>
            <person name="Monot Marc"/>
        </authorList>
    </citation>
    <scope>NUCLEOTIDE SEQUENCE</scope>
    <source>
        <strain evidence="14">7032989</strain>
        <strain evidence="12">7032994</strain>
    </source>
</reference>
<name>A0A031WDS5_CLODI</name>
<dbReference type="GO" id="GO:0006355">
    <property type="term" value="P:regulation of DNA-templated transcription"/>
    <property type="evidence" value="ECO:0007669"/>
    <property type="project" value="InterPro"/>
</dbReference>
<dbReference type="InterPro" id="IPR001867">
    <property type="entry name" value="OmpR/PhoB-type_DNA-bd"/>
</dbReference>
<dbReference type="SUPFAM" id="SSF46894">
    <property type="entry name" value="C-terminal effector domain of the bipartite response regulators"/>
    <property type="match status" value="1"/>
</dbReference>
<evidence type="ECO:0000256" key="6">
    <source>
        <dbReference type="ARBA" id="ARBA00023163"/>
    </source>
</evidence>
<dbReference type="EMBL" id="FUPS01000002">
    <property type="protein sequence ID" value="SJR95480.1"/>
    <property type="molecule type" value="Genomic_DNA"/>
</dbReference>
<dbReference type="GO" id="GO:0000976">
    <property type="term" value="F:transcription cis-regulatory region binding"/>
    <property type="evidence" value="ECO:0007669"/>
    <property type="project" value="TreeGrafter"/>
</dbReference>
<evidence type="ECO:0000313" key="15">
    <source>
        <dbReference type="EMBL" id="HBH1541900.1"/>
    </source>
</evidence>
<evidence type="ECO:0000256" key="9">
    <source>
        <dbReference type="PROSITE-ProRule" id="PRU01091"/>
    </source>
</evidence>
<evidence type="ECO:0000313" key="12">
    <source>
        <dbReference type="EMBL" id="CDS87228.1"/>
    </source>
</evidence>
<evidence type="ECO:0000313" key="18">
    <source>
        <dbReference type="Proteomes" id="UP000189137"/>
    </source>
</evidence>